<dbReference type="PANTHER" id="PTHR47773:SF1">
    <property type="entry name" value="C2H2-TYPE DOMAIN-CONTAINING PROTEIN"/>
    <property type="match status" value="1"/>
</dbReference>
<proteinExistence type="predicted"/>
<reference evidence="2 3" key="1">
    <citation type="submission" date="2012-04" db="EMBL/GenBank/DDBJ databases">
        <title>The Genome Sequence of Saprolegnia declina VS20.</title>
        <authorList>
            <consortium name="The Broad Institute Genome Sequencing Platform"/>
            <person name="Russ C."/>
            <person name="Nusbaum C."/>
            <person name="Tyler B."/>
            <person name="van West P."/>
            <person name="Dieguez-Uribeondo J."/>
            <person name="de Bruijn I."/>
            <person name="Tripathy S."/>
            <person name="Jiang R."/>
            <person name="Young S.K."/>
            <person name="Zeng Q."/>
            <person name="Gargeya S."/>
            <person name="Fitzgerald M."/>
            <person name="Haas B."/>
            <person name="Abouelleil A."/>
            <person name="Alvarado L."/>
            <person name="Arachchi H.M."/>
            <person name="Berlin A."/>
            <person name="Chapman S.B."/>
            <person name="Goldberg J."/>
            <person name="Griggs A."/>
            <person name="Gujja S."/>
            <person name="Hansen M."/>
            <person name="Howarth C."/>
            <person name="Imamovic A."/>
            <person name="Larimer J."/>
            <person name="McCowen C."/>
            <person name="Montmayeur A."/>
            <person name="Murphy C."/>
            <person name="Neiman D."/>
            <person name="Pearson M."/>
            <person name="Priest M."/>
            <person name="Roberts A."/>
            <person name="Saif S."/>
            <person name="Shea T."/>
            <person name="Sisk P."/>
            <person name="Sykes S."/>
            <person name="Wortman J."/>
            <person name="Nusbaum C."/>
            <person name="Birren B."/>
        </authorList>
    </citation>
    <scope>NUCLEOTIDE SEQUENCE [LARGE SCALE GENOMIC DNA]</scope>
    <source>
        <strain evidence="2 3">VS20</strain>
    </source>
</reference>
<dbReference type="GeneID" id="19942971"/>
<dbReference type="InParanoid" id="T0S5A3"/>
<name>T0S5A3_SAPDV</name>
<dbReference type="VEuPathDB" id="FungiDB:SDRG_02244"/>
<evidence type="ECO:0000313" key="2">
    <source>
        <dbReference type="EMBL" id="EQC40343.1"/>
    </source>
</evidence>
<feature type="region of interest" description="Disordered" evidence="1">
    <location>
        <begin position="1"/>
        <end position="31"/>
    </location>
</feature>
<dbReference type="RefSeq" id="XP_008606042.1">
    <property type="nucleotide sequence ID" value="XM_008607820.1"/>
</dbReference>
<organism evidence="2 3">
    <name type="scientific">Saprolegnia diclina (strain VS20)</name>
    <dbReference type="NCBI Taxonomy" id="1156394"/>
    <lineage>
        <taxon>Eukaryota</taxon>
        <taxon>Sar</taxon>
        <taxon>Stramenopiles</taxon>
        <taxon>Oomycota</taxon>
        <taxon>Saprolegniomycetes</taxon>
        <taxon>Saprolegniales</taxon>
        <taxon>Saprolegniaceae</taxon>
        <taxon>Saprolegnia</taxon>
    </lineage>
</organism>
<accession>T0S5A3</accession>
<dbReference type="eggNOG" id="ENOG502SC75">
    <property type="taxonomic scope" value="Eukaryota"/>
</dbReference>
<keyword evidence="3" id="KW-1185">Reference proteome</keyword>
<gene>
    <name evidence="2" type="ORF">SDRG_02244</name>
</gene>
<evidence type="ECO:0000256" key="1">
    <source>
        <dbReference type="SAM" id="MobiDB-lite"/>
    </source>
</evidence>
<evidence type="ECO:0000313" key="3">
    <source>
        <dbReference type="Proteomes" id="UP000030762"/>
    </source>
</evidence>
<dbReference type="Proteomes" id="UP000030762">
    <property type="component" value="Unassembled WGS sequence"/>
</dbReference>
<feature type="region of interest" description="Disordered" evidence="1">
    <location>
        <begin position="60"/>
        <end position="106"/>
    </location>
</feature>
<feature type="compositionally biased region" description="Polar residues" evidence="1">
    <location>
        <begin position="67"/>
        <end position="83"/>
    </location>
</feature>
<dbReference type="AlphaFoldDB" id="T0S5A3"/>
<dbReference type="PANTHER" id="PTHR47773">
    <property type="entry name" value="SI:DKEY-9I5.2-RELATED"/>
    <property type="match status" value="1"/>
</dbReference>
<sequence>MRGQLKKISTLPPGTVYMSKKGRGKRRVNPDRQDVCFDCGKPGRHGLICEYKLNPGKYKNEGRRQGGNASQVHPPQVEVTTNGEDAPQAQATTQADAPGAIPSMDKDDGFVSDFLTRSWEEREATLPSLYNLRPKEPLDRSKWPSWKYTLPDVSLNFGSLPDPDALLFGGCDVHVWCPFTFYSHLIDVGKLSCPACGSHDITSDGWSKSFLPIVSLGGQWPLLRVRRLRHLGCNKAAKNADSTSFSSLDETLVASWYPAAVLSLLPFRMDGKRYVSLDATTYAREMQQIASYDAASDVLGVVRDMWLQRRQKALLELVAMECKRDGALGLARVPVRLKMLAKPKATHGLSGKVLRRIGVNAVKRLHGYIEDVIAAAGGEVLKIDHTFKVASAAKDADGTKPYTSMFTVMNQTGMVIGFYFCETKSLKEIEPELQKLAKRLASKGKVKVIYTDNPGADEAILKKLFGAGIHVKKDIWHTMDKYYKALYKHPLRSWFMGELSNCFFSYDEKDVKELRRHLRASCPEYSDDVPLEALPKDNLRRYIVNPSAIKENLRELIDRYSDIKGLFKKSMDETQENAFKDLDAGFLHDPEGVKMYYNIGTKEKPRYVTVRSTSQLENLHRVLRNCVHGARLSLTTMHSIIMDRIFRWNLMKHKRHATYDGPRLLDPNLVMQIKALLHELPPTCRPTWADSLPTMTLNTGDETFGVLREETASAALHAIKAAGIVPKGKSFEVKRTRIPEVARKVKTESEKRLFKYLMPRCHRDDDDYATPADNWNRLLVSWWLRQSAARAGSRHHGG</sequence>
<dbReference type="EMBL" id="JH767136">
    <property type="protein sequence ID" value="EQC40343.1"/>
    <property type="molecule type" value="Genomic_DNA"/>
</dbReference>
<dbReference type="OrthoDB" id="8931359at2759"/>
<protein>
    <submittedName>
        <fullName evidence="2">Uncharacterized protein</fullName>
    </submittedName>
</protein>
<feature type="compositionally biased region" description="Low complexity" evidence="1">
    <location>
        <begin position="85"/>
        <end position="98"/>
    </location>
</feature>